<dbReference type="Proteomes" id="UP000799302">
    <property type="component" value="Unassembled WGS sequence"/>
</dbReference>
<keyword evidence="2" id="KW-1185">Reference proteome</keyword>
<reference evidence="1" key="1">
    <citation type="journal article" date="2020" name="Stud. Mycol.">
        <title>101 Dothideomycetes genomes: a test case for predicting lifestyles and emergence of pathogens.</title>
        <authorList>
            <person name="Haridas S."/>
            <person name="Albert R."/>
            <person name="Binder M."/>
            <person name="Bloem J."/>
            <person name="Labutti K."/>
            <person name="Salamov A."/>
            <person name="Andreopoulos B."/>
            <person name="Baker S."/>
            <person name="Barry K."/>
            <person name="Bills G."/>
            <person name="Bluhm B."/>
            <person name="Cannon C."/>
            <person name="Castanera R."/>
            <person name="Culley D."/>
            <person name="Daum C."/>
            <person name="Ezra D."/>
            <person name="Gonzalez J."/>
            <person name="Henrissat B."/>
            <person name="Kuo A."/>
            <person name="Liang C."/>
            <person name="Lipzen A."/>
            <person name="Lutzoni F."/>
            <person name="Magnuson J."/>
            <person name="Mondo S."/>
            <person name="Nolan M."/>
            <person name="Ohm R."/>
            <person name="Pangilinan J."/>
            <person name="Park H.-J."/>
            <person name="Ramirez L."/>
            <person name="Alfaro M."/>
            <person name="Sun H."/>
            <person name="Tritt A."/>
            <person name="Yoshinaga Y."/>
            <person name="Zwiers L.-H."/>
            <person name="Turgeon B."/>
            <person name="Goodwin S."/>
            <person name="Spatafora J."/>
            <person name="Crous P."/>
            <person name="Grigoriev I."/>
        </authorList>
    </citation>
    <scope>NUCLEOTIDE SEQUENCE</scope>
    <source>
        <strain evidence="1">CBS 115976</strain>
    </source>
</reference>
<sequence length="210" mass="24749">MCVHAYKYFSQCGCLIVKIGTKLIHQDDHVGLCQPMYDSFRGSVTQAWKRHPREHIQNKFNCDGIYIYEKELNWDQCDLFILSPGCLEHGEGVMLNRWNQRGVSIGRYQFTAAELALTYGGILKLIRDVPRLFPVGFWNPDLRAMHIPDEPALELIRLFEFIYNQKEDHIDYAKQLKLLEGNEVHASRLDHDMFVRRLKIRRRYGADWFS</sequence>
<gene>
    <name evidence="1" type="ORF">BT63DRAFT_418556</name>
</gene>
<name>A0A6A6TUY7_9PEZI</name>
<evidence type="ECO:0000313" key="2">
    <source>
        <dbReference type="Proteomes" id="UP000799302"/>
    </source>
</evidence>
<accession>A0A6A6TUY7</accession>
<proteinExistence type="predicted"/>
<organism evidence="1 2">
    <name type="scientific">Microthyrium microscopicum</name>
    <dbReference type="NCBI Taxonomy" id="703497"/>
    <lineage>
        <taxon>Eukaryota</taxon>
        <taxon>Fungi</taxon>
        <taxon>Dikarya</taxon>
        <taxon>Ascomycota</taxon>
        <taxon>Pezizomycotina</taxon>
        <taxon>Dothideomycetes</taxon>
        <taxon>Dothideomycetes incertae sedis</taxon>
        <taxon>Microthyriales</taxon>
        <taxon>Microthyriaceae</taxon>
        <taxon>Microthyrium</taxon>
    </lineage>
</organism>
<dbReference type="AlphaFoldDB" id="A0A6A6TUY7"/>
<protein>
    <submittedName>
        <fullName evidence="1">Uncharacterized protein</fullName>
    </submittedName>
</protein>
<evidence type="ECO:0000313" key="1">
    <source>
        <dbReference type="EMBL" id="KAF2663642.1"/>
    </source>
</evidence>
<dbReference type="EMBL" id="MU004244">
    <property type="protein sequence ID" value="KAF2663642.1"/>
    <property type="molecule type" value="Genomic_DNA"/>
</dbReference>